<gene>
    <name evidence="1" type="ORF">Pint_36257</name>
</gene>
<proteinExistence type="predicted"/>
<comment type="caution">
    <text evidence="1">The sequence shown here is derived from an EMBL/GenBank/DDBJ whole genome shotgun (WGS) entry which is preliminary data.</text>
</comment>
<sequence>MVCSFLHICAHHIKNRVLSRQLARSGETVSRNFHAVLNAILRMHTILLKKPEPITEDSTDERWKWFKNCLGALDGTHIRVQVPAHDKPRYRTRKNEIATNVLAVCTPKMQFIYILPGWEGSAADGRVLRDAISRRNGLKVPQVVVFWFWLISSTVGLWTSNSNKRKRNDDGISEMVDQMKKWRDTYEVASRGMEQVAVVFGKSEDRSQRLFAEIEELGLLTPTETIDVLEVPTWTVDVYFVDHPLVKGKQRQGGLLVLNTKGRSPKSVTKAFEVCIEDSRSVKTSFVTGRWKNEGMIDHSLIHSLLSSN</sequence>
<dbReference type="EMBL" id="CM047744">
    <property type="protein sequence ID" value="KAJ0028592.1"/>
    <property type="molecule type" value="Genomic_DNA"/>
</dbReference>
<evidence type="ECO:0000313" key="2">
    <source>
        <dbReference type="Proteomes" id="UP001163603"/>
    </source>
</evidence>
<accession>A0ACC0Y4Q8</accession>
<evidence type="ECO:0000313" key="1">
    <source>
        <dbReference type="EMBL" id="KAJ0028592.1"/>
    </source>
</evidence>
<keyword evidence="2" id="KW-1185">Reference proteome</keyword>
<organism evidence="1 2">
    <name type="scientific">Pistacia integerrima</name>
    <dbReference type="NCBI Taxonomy" id="434235"/>
    <lineage>
        <taxon>Eukaryota</taxon>
        <taxon>Viridiplantae</taxon>
        <taxon>Streptophyta</taxon>
        <taxon>Embryophyta</taxon>
        <taxon>Tracheophyta</taxon>
        <taxon>Spermatophyta</taxon>
        <taxon>Magnoliopsida</taxon>
        <taxon>eudicotyledons</taxon>
        <taxon>Gunneridae</taxon>
        <taxon>Pentapetalae</taxon>
        <taxon>rosids</taxon>
        <taxon>malvids</taxon>
        <taxon>Sapindales</taxon>
        <taxon>Anacardiaceae</taxon>
        <taxon>Pistacia</taxon>
    </lineage>
</organism>
<name>A0ACC0Y4Q8_9ROSI</name>
<dbReference type="Proteomes" id="UP001163603">
    <property type="component" value="Chromosome 9"/>
</dbReference>
<reference evidence="2" key="1">
    <citation type="journal article" date="2023" name="G3 (Bethesda)">
        <title>Genome assembly and association tests identify interacting loci associated with vigor, precocity, and sex in interspecific pistachio rootstocks.</title>
        <authorList>
            <person name="Palmer W."/>
            <person name="Jacygrad E."/>
            <person name="Sagayaradj S."/>
            <person name="Cavanaugh K."/>
            <person name="Han R."/>
            <person name="Bertier L."/>
            <person name="Beede B."/>
            <person name="Kafkas S."/>
            <person name="Golino D."/>
            <person name="Preece J."/>
            <person name="Michelmore R."/>
        </authorList>
    </citation>
    <scope>NUCLEOTIDE SEQUENCE [LARGE SCALE GENOMIC DNA]</scope>
</reference>
<protein>
    <submittedName>
        <fullName evidence="1">Uncharacterized protein</fullName>
    </submittedName>
</protein>